<feature type="region of interest" description="Disordered" evidence="2">
    <location>
        <begin position="287"/>
        <end position="310"/>
    </location>
</feature>
<organism evidence="3 4">
    <name type="scientific">Thermothielavioides terrestris</name>
    <dbReference type="NCBI Taxonomy" id="2587410"/>
    <lineage>
        <taxon>Eukaryota</taxon>
        <taxon>Fungi</taxon>
        <taxon>Dikarya</taxon>
        <taxon>Ascomycota</taxon>
        <taxon>Pezizomycotina</taxon>
        <taxon>Sordariomycetes</taxon>
        <taxon>Sordariomycetidae</taxon>
        <taxon>Sordariales</taxon>
        <taxon>Chaetomiaceae</taxon>
        <taxon>Thermothielavioides</taxon>
    </lineage>
</organism>
<gene>
    <name evidence="3" type="ORF">TT172_LOCUS6298</name>
</gene>
<feature type="region of interest" description="Disordered" evidence="2">
    <location>
        <begin position="812"/>
        <end position="865"/>
    </location>
</feature>
<feature type="compositionally biased region" description="Basic and acidic residues" evidence="2">
    <location>
        <begin position="373"/>
        <end position="395"/>
    </location>
</feature>
<feature type="region of interest" description="Disordered" evidence="2">
    <location>
        <begin position="440"/>
        <end position="460"/>
    </location>
</feature>
<dbReference type="EMBL" id="OUUZ01000011">
    <property type="protein sequence ID" value="SPQ23879.1"/>
    <property type="molecule type" value="Genomic_DNA"/>
</dbReference>
<feature type="region of interest" description="Disordered" evidence="2">
    <location>
        <begin position="1"/>
        <end position="54"/>
    </location>
</feature>
<evidence type="ECO:0000256" key="2">
    <source>
        <dbReference type="SAM" id="MobiDB-lite"/>
    </source>
</evidence>
<sequence>MPSKKKTEPGDGAEHANGRSPSLATPSLPPPQAQAAAKKPAGAKVAPPPPPSQPVLVISRNKHWRYISSFHGPWLQLPPEILETIANANYNTPRPRPIDPAVFFDLVKIRRLVDDATNLAVRAASGVASIAQRGFPGASPHVAALGFGFGHRPPPEAKLSPERKFRMREQATQKLMRAYRLDEIACSVATMQSASSLEEVASLVLQRNPSDPDARYVHFFHEKIPSRQLAECTSLAPLNEIIAGKPSDPEPLRTRATVRVFKGDYQGAVDDLTLALKLHRLYRPSHVALKRPQQEDKTPQPGTTRKQDDVILKEEDQPGSLEMQLLFQRAGIYLAVACDHVAAALSDSPMARDSVAANGNPDHGHQDGPVAEEQPKPELSPAEKEAQRRRADARKLVRHNAKRALRDYTAYLSHFEYSPDLPIEIAEDFTRRVNLAMNGSRAPRSHSYASGPRSPVACEGEGTSASHRIYALSDLFTSSPPSGLPPYPSTDVVLASRAPPSPPGGHVQTTTETVTCHPLLTDALHALLLCHCLIQTSAKELRRHAYMVARLARLADGYPVFQSSRCPARGDWIEVLRAGNNWIQLAGSWEDLCAPAPLPLFLSTGNGATPVPVSHPASKQHKALTAPGSESAPTSSDDLTASSTVATETEQQRKDRINHQAVLDALGDDRVNDETSLRLAIRARQLRAEHDYRINSAAAALEAKFEAKFARGAASSGKKTPANDQPAPTTAAATTATPSPAAAVPNSNSNGAAKPSPPSAAANLPAAPGTEPTQHQTSGPRRPAAAPSAWAWDDVRDYPIASDRAAAIARWVLEAPPPSAGGGGGGGDGDGDAPRRRRKKPAQKTAAAGAAGAAAAAAGGGAGSG</sequence>
<feature type="region of interest" description="Disordered" evidence="2">
    <location>
        <begin position="611"/>
        <end position="658"/>
    </location>
</feature>
<feature type="compositionally biased region" description="Low complexity" evidence="2">
    <location>
        <begin position="843"/>
        <end position="857"/>
    </location>
</feature>
<feature type="compositionally biased region" description="Basic and acidic residues" evidence="2">
    <location>
        <begin position="1"/>
        <end position="17"/>
    </location>
</feature>
<feature type="compositionally biased region" description="Low complexity" evidence="2">
    <location>
        <begin position="33"/>
        <end position="45"/>
    </location>
</feature>
<keyword evidence="1" id="KW-0945">Host-virus interaction</keyword>
<feature type="compositionally biased region" description="Polar residues" evidence="2">
    <location>
        <begin position="631"/>
        <end position="649"/>
    </location>
</feature>
<feature type="region of interest" description="Disordered" evidence="2">
    <location>
        <begin position="352"/>
        <end position="395"/>
    </location>
</feature>
<dbReference type="PANTHER" id="PTHR13037:SF24">
    <property type="entry name" value="POLYCOMB PROTEIN PCL-RELATED"/>
    <property type="match status" value="1"/>
</dbReference>
<evidence type="ECO:0000313" key="4">
    <source>
        <dbReference type="Proteomes" id="UP000289323"/>
    </source>
</evidence>
<name>A0A3S4F400_9PEZI</name>
<accession>A0A3S4F400</accession>
<dbReference type="Proteomes" id="UP000289323">
    <property type="component" value="Unassembled WGS sequence"/>
</dbReference>
<feature type="compositionally biased region" description="Low complexity" evidence="2">
    <location>
        <begin position="720"/>
        <end position="768"/>
    </location>
</feature>
<proteinExistence type="predicted"/>
<dbReference type="PANTHER" id="PTHR13037">
    <property type="entry name" value="FORMIN"/>
    <property type="match status" value="1"/>
</dbReference>
<reference evidence="3 4" key="1">
    <citation type="submission" date="2018-04" db="EMBL/GenBank/DDBJ databases">
        <authorList>
            <person name="Huttner S."/>
            <person name="Dainat J."/>
        </authorList>
    </citation>
    <scope>NUCLEOTIDE SEQUENCE [LARGE SCALE GENOMIC DNA]</scope>
</reference>
<feature type="region of interest" description="Disordered" evidence="2">
    <location>
        <begin position="714"/>
        <end position="788"/>
    </location>
</feature>
<evidence type="ECO:0000313" key="3">
    <source>
        <dbReference type="EMBL" id="SPQ23879.1"/>
    </source>
</evidence>
<dbReference type="AlphaFoldDB" id="A0A3S4F400"/>
<protein>
    <submittedName>
        <fullName evidence="3">6084c340-5b4a-4a6a-8d5f-2d7b3a17680a</fullName>
    </submittedName>
</protein>
<evidence type="ECO:0000256" key="1">
    <source>
        <dbReference type="ARBA" id="ARBA00022581"/>
    </source>
</evidence>